<dbReference type="EMBL" id="JBHUOL010000012">
    <property type="protein sequence ID" value="MFD2908874.1"/>
    <property type="molecule type" value="Genomic_DNA"/>
</dbReference>
<dbReference type="Proteomes" id="UP001597549">
    <property type="component" value="Unassembled WGS sequence"/>
</dbReference>
<proteinExistence type="predicted"/>
<keyword evidence="2" id="KW-1185">Reference proteome</keyword>
<sequence>MKKSILNLKGAQELTKNEQKSVQGGKFDCGYNFRTGTCKEYGLHCAQAPCRQLLEDFPG</sequence>
<evidence type="ECO:0000313" key="2">
    <source>
        <dbReference type="Proteomes" id="UP001597549"/>
    </source>
</evidence>
<accession>A0ABW5Z7U8</accession>
<dbReference type="RefSeq" id="WP_379806803.1">
    <property type="nucleotide sequence ID" value="NZ_JBHUOL010000012.1"/>
</dbReference>
<gene>
    <name evidence="1" type="ORF">ACFSX9_09000</name>
</gene>
<name>A0ABW5Z7U8_9FLAO</name>
<comment type="caution">
    <text evidence="1">The sequence shown here is derived from an EMBL/GenBank/DDBJ whole genome shotgun (WGS) entry which is preliminary data.</text>
</comment>
<reference evidence="2" key="1">
    <citation type="journal article" date="2019" name="Int. J. Syst. Evol. Microbiol.">
        <title>The Global Catalogue of Microorganisms (GCM) 10K type strain sequencing project: providing services to taxonomists for standard genome sequencing and annotation.</title>
        <authorList>
            <consortium name="The Broad Institute Genomics Platform"/>
            <consortium name="The Broad Institute Genome Sequencing Center for Infectious Disease"/>
            <person name="Wu L."/>
            <person name="Ma J."/>
        </authorList>
    </citation>
    <scope>NUCLEOTIDE SEQUENCE [LARGE SCALE GENOMIC DNA]</scope>
    <source>
        <strain evidence="2">KCTC 52644</strain>
    </source>
</reference>
<evidence type="ECO:0000313" key="1">
    <source>
        <dbReference type="EMBL" id="MFD2908874.1"/>
    </source>
</evidence>
<protein>
    <recommendedName>
        <fullName evidence="3">Bacteriocin-type signal sequence-containing protein</fullName>
    </recommendedName>
</protein>
<organism evidence="1 2">
    <name type="scientific">Flavobacterium ardleyense</name>
    <dbReference type="NCBI Taxonomy" id="2038737"/>
    <lineage>
        <taxon>Bacteria</taxon>
        <taxon>Pseudomonadati</taxon>
        <taxon>Bacteroidota</taxon>
        <taxon>Flavobacteriia</taxon>
        <taxon>Flavobacteriales</taxon>
        <taxon>Flavobacteriaceae</taxon>
        <taxon>Flavobacterium</taxon>
    </lineage>
</organism>
<evidence type="ECO:0008006" key="3">
    <source>
        <dbReference type="Google" id="ProtNLM"/>
    </source>
</evidence>